<dbReference type="InterPro" id="IPR015797">
    <property type="entry name" value="NUDIX_hydrolase-like_dom_sf"/>
</dbReference>
<keyword evidence="6" id="KW-1185">Reference proteome</keyword>
<dbReference type="InterPro" id="IPR014729">
    <property type="entry name" value="Rossmann-like_a/b/a_fold"/>
</dbReference>
<evidence type="ECO:0000313" key="6">
    <source>
        <dbReference type="Proteomes" id="UP000630135"/>
    </source>
</evidence>
<sequence>MASLPLPRPVLTRAGRSALTMQHMTVPHAPVPQVPDLADAPRPTRAFGVYIGRFEPPHQAHLLVMLEALRSVQTLIVVIGSARAARNTKNPFTAQERQDMIRAMLEEAGADIGSADTGSAETGRLRFVQVRDHLYDESRWLAEVRGGVQAHVGGSRDVALVGHIKDESSYYLRSFPDWEFLPTHVVSPLSATDVRRAYFAGRLGDVRGMVPPAVHIFLERFRQTPEYAELRADSEALSEARAAWEAAPQPPTFLSADALVSCAGHVLLVRRADRPGRGLLALPGDLLGPKETLLGRAARVVRQLTGLGTALDLSAALRAEATFDHPDRSQRGRVVSHAFHFVLDRETPPELAPGRGESGGGELGEGELGEARWLALSEVLAHPELLFEDHHEIIGRFLSGVTDQS</sequence>
<dbReference type="NCBIfam" id="TIGR00125">
    <property type="entry name" value="cyt_tran_rel"/>
    <property type="match status" value="1"/>
</dbReference>
<evidence type="ECO:0000313" key="4">
    <source>
        <dbReference type="EMBL" id="GGI84849.1"/>
    </source>
</evidence>
<dbReference type="Proteomes" id="UP000630135">
    <property type="component" value="Unassembled WGS sequence"/>
</dbReference>
<dbReference type="Gene3D" id="3.90.79.10">
    <property type="entry name" value="Nucleoside Triphosphate Pyrophosphohydrolase"/>
    <property type="match status" value="1"/>
</dbReference>
<dbReference type="PANTHER" id="PTHR21342:SF0">
    <property type="entry name" value="BIFUNCTIONAL NMN ADENYLYLTRANSFERASE_NUDIX HYDROLASE"/>
    <property type="match status" value="1"/>
</dbReference>
<gene>
    <name evidence="5" type="ORF">GCM10008021_15470</name>
    <name evidence="4" type="ORF">GCM10010914_19070</name>
</gene>
<dbReference type="EMBL" id="BMLZ01000017">
    <property type="protein sequence ID" value="GGP29896.1"/>
    <property type="molecule type" value="Genomic_DNA"/>
</dbReference>
<feature type="domain" description="Nudix hydrolase" evidence="3">
    <location>
        <begin position="251"/>
        <end position="398"/>
    </location>
</feature>
<dbReference type="SUPFAM" id="SSF52374">
    <property type="entry name" value="Nucleotidylyl transferase"/>
    <property type="match status" value="1"/>
</dbReference>
<dbReference type="GO" id="GO:0016779">
    <property type="term" value="F:nucleotidyltransferase activity"/>
    <property type="evidence" value="ECO:0007669"/>
    <property type="project" value="UniProtKB-KW"/>
</dbReference>
<name>A0AAV4K4N2_9DEIO</name>
<proteinExistence type="predicted"/>
<dbReference type="CDD" id="cd18873">
    <property type="entry name" value="NUDIX_NadM_like"/>
    <property type="match status" value="1"/>
</dbReference>
<keyword evidence="1" id="KW-0808">Transferase</keyword>
<protein>
    <submittedName>
        <fullName evidence="4">Bifunctional nicotinamide mononucleotide adenylyltransferase/ADP-ribose pyrophosphatase</fullName>
    </submittedName>
</protein>
<dbReference type="SUPFAM" id="SSF55811">
    <property type="entry name" value="Nudix"/>
    <property type="match status" value="1"/>
</dbReference>
<keyword evidence="2 4" id="KW-0548">Nucleotidyltransferase</keyword>
<dbReference type="NCBIfam" id="NF003790">
    <property type="entry name" value="PRK05379.2-2"/>
    <property type="match status" value="1"/>
</dbReference>
<evidence type="ECO:0000256" key="1">
    <source>
        <dbReference type="ARBA" id="ARBA00022679"/>
    </source>
</evidence>
<evidence type="ECO:0000313" key="7">
    <source>
        <dbReference type="Proteomes" id="UP000652720"/>
    </source>
</evidence>
<reference evidence="6" key="3">
    <citation type="journal article" date="2019" name="Int. J. Syst. Evol. Microbiol.">
        <title>The Global Catalogue of Microorganisms (GCM) 10K type strain sequencing project: providing services to taxonomists for standard genome sequencing and annotation.</title>
        <authorList>
            <consortium name="The Broad Institute Genomics Platform"/>
            <consortium name="The Broad Institute Genome Sequencing Center for Infectious Disease"/>
            <person name="Wu L."/>
            <person name="Ma J."/>
        </authorList>
    </citation>
    <scope>NUCLEOTIDE SEQUENCE [LARGE SCALE GENOMIC DNA]</scope>
    <source>
        <strain evidence="6">CGMCC 1.8884</strain>
    </source>
</reference>
<dbReference type="PANTHER" id="PTHR21342">
    <property type="entry name" value="PHOSPHOPANTETHEINE ADENYLYLTRANSFERASE"/>
    <property type="match status" value="1"/>
</dbReference>
<evidence type="ECO:0000256" key="2">
    <source>
        <dbReference type="ARBA" id="ARBA00022695"/>
    </source>
</evidence>
<organism evidence="4 7">
    <name type="scientific">Deinococcus wulumuqiensis</name>
    <dbReference type="NCBI Taxonomy" id="980427"/>
    <lineage>
        <taxon>Bacteria</taxon>
        <taxon>Thermotogati</taxon>
        <taxon>Deinococcota</taxon>
        <taxon>Deinococci</taxon>
        <taxon>Deinococcales</taxon>
        <taxon>Deinococcaceae</taxon>
        <taxon>Deinococcus</taxon>
    </lineage>
</organism>
<dbReference type="PROSITE" id="PS51462">
    <property type="entry name" value="NUDIX"/>
    <property type="match status" value="1"/>
</dbReference>
<dbReference type="Proteomes" id="UP000652720">
    <property type="component" value="Unassembled WGS sequence"/>
</dbReference>
<reference evidence="5" key="1">
    <citation type="journal article" date="2014" name="Int. J. Syst. Evol. Microbiol.">
        <title>Complete genome of a new Firmicutes species belonging to the dominant human colonic microbiota ('Ruminococcus bicirculans') reveals two chromosomes and a selective capacity to utilize plant glucans.</title>
        <authorList>
            <consortium name="NISC Comparative Sequencing Program"/>
            <person name="Wegmann U."/>
            <person name="Louis P."/>
            <person name="Goesmann A."/>
            <person name="Henrissat B."/>
            <person name="Duncan S.H."/>
            <person name="Flint H.J."/>
        </authorList>
    </citation>
    <scope>NUCLEOTIDE SEQUENCE</scope>
    <source>
        <strain evidence="5">CGMCC 1.8884</strain>
    </source>
</reference>
<evidence type="ECO:0000259" key="3">
    <source>
        <dbReference type="PROSITE" id="PS51462"/>
    </source>
</evidence>
<reference evidence="4" key="2">
    <citation type="journal article" date="2014" name="Int. J. Syst. Evol. Microbiol.">
        <title>Complete genome sequence of Corynebacterium casei LMG S-19264T (=DSM 44701T), isolated from a smear-ripened cheese.</title>
        <authorList>
            <consortium name="US DOE Joint Genome Institute (JGI-PGF)"/>
            <person name="Walter F."/>
            <person name="Albersmeier A."/>
            <person name="Kalinowski J."/>
            <person name="Ruckert C."/>
        </authorList>
    </citation>
    <scope>NUCLEOTIDE SEQUENCE</scope>
    <source>
        <strain evidence="4">CGMCC 1.8885</strain>
    </source>
</reference>
<accession>A0AAV4K4N2</accession>
<reference evidence="4" key="4">
    <citation type="submission" date="2023-08" db="EMBL/GenBank/DDBJ databases">
        <authorList>
            <person name="Sun Q."/>
            <person name="Zhou Y."/>
        </authorList>
    </citation>
    <scope>NUCLEOTIDE SEQUENCE</scope>
    <source>
        <strain evidence="5">CGMCC 1.8884</strain>
        <strain evidence="4">CGMCC 1.8885</strain>
    </source>
</reference>
<dbReference type="Gene3D" id="3.40.50.620">
    <property type="entry name" value="HUPs"/>
    <property type="match status" value="1"/>
</dbReference>
<evidence type="ECO:0000313" key="5">
    <source>
        <dbReference type="EMBL" id="GGP29896.1"/>
    </source>
</evidence>
<dbReference type="Pfam" id="PF00293">
    <property type="entry name" value="NUDIX"/>
    <property type="match status" value="1"/>
</dbReference>
<dbReference type="Pfam" id="PF01467">
    <property type="entry name" value="CTP_transf_like"/>
    <property type="match status" value="1"/>
</dbReference>
<dbReference type="InterPro" id="IPR000086">
    <property type="entry name" value="NUDIX_hydrolase_dom"/>
</dbReference>
<dbReference type="EMBL" id="BMMA01000017">
    <property type="protein sequence ID" value="GGI84849.1"/>
    <property type="molecule type" value="Genomic_DNA"/>
</dbReference>
<comment type="caution">
    <text evidence="4">The sequence shown here is derived from an EMBL/GenBank/DDBJ whole genome shotgun (WGS) entry which is preliminary data.</text>
</comment>
<dbReference type="AlphaFoldDB" id="A0AAV4K4N2"/>
<dbReference type="InterPro" id="IPR004821">
    <property type="entry name" value="Cyt_trans-like"/>
</dbReference>